<evidence type="ECO:0000313" key="3">
    <source>
        <dbReference type="EMBL" id="VAX16854.1"/>
    </source>
</evidence>
<evidence type="ECO:0000256" key="1">
    <source>
        <dbReference type="SAM" id="Phobius"/>
    </source>
</evidence>
<dbReference type="Pfam" id="PF08241">
    <property type="entry name" value="Methyltransf_11"/>
    <property type="match status" value="1"/>
</dbReference>
<sequence length="220" mass="25098">MSNKKRSPLATEDLYKTQRGYYKNIYTKDKAIPWAGAFEEKWLYDTLDKIGPPGGRHALEIGTGHGRGAKILNERGWPTVALDYLFEPLAKAGGTTPEGRAGPLYVQGDAFEAPFAGRAFGLVLDWGVFHHIRRRDTHLFLNAISGLLSYRGLFLLGAFSTRFRHAGEGARKRNWTRHHGHYDRFSTREELLNVFGKIFQIESVRDDRKGFYHLMMIKRG</sequence>
<dbReference type="Gene3D" id="3.40.50.150">
    <property type="entry name" value="Vaccinia Virus protein VP39"/>
    <property type="match status" value="1"/>
</dbReference>
<reference evidence="3" key="1">
    <citation type="submission" date="2018-06" db="EMBL/GenBank/DDBJ databases">
        <authorList>
            <person name="Zhirakovskaya E."/>
        </authorList>
    </citation>
    <scope>NUCLEOTIDE SEQUENCE</scope>
</reference>
<keyword evidence="1" id="KW-1133">Transmembrane helix</keyword>
<feature type="domain" description="Methyltransferase type 11" evidence="2">
    <location>
        <begin position="59"/>
        <end position="155"/>
    </location>
</feature>
<evidence type="ECO:0000259" key="2">
    <source>
        <dbReference type="Pfam" id="PF08241"/>
    </source>
</evidence>
<protein>
    <recommendedName>
        <fullName evidence="2">Methyltransferase type 11 domain-containing protein</fullName>
    </recommendedName>
</protein>
<dbReference type="EMBL" id="UOGE01000017">
    <property type="protein sequence ID" value="VAX16854.1"/>
    <property type="molecule type" value="Genomic_DNA"/>
</dbReference>
<name>A0A3B1BYF2_9ZZZZ</name>
<dbReference type="InterPro" id="IPR029063">
    <property type="entry name" value="SAM-dependent_MTases_sf"/>
</dbReference>
<feature type="transmembrane region" description="Helical" evidence="1">
    <location>
        <begin position="139"/>
        <end position="159"/>
    </location>
</feature>
<proteinExistence type="predicted"/>
<dbReference type="SUPFAM" id="SSF53335">
    <property type="entry name" value="S-adenosyl-L-methionine-dependent methyltransferases"/>
    <property type="match status" value="1"/>
</dbReference>
<accession>A0A3B1BYF2</accession>
<dbReference type="GO" id="GO:0008757">
    <property type="term" value="F:S-adenosylmethionine-dependent methyltransferase activity"/>
    <property type="evidence" value="ECO:0007669"/>
    <property type="project" value="InterPro"/>
</dbReference>
<organism evidence="3">
    <name type="scientific">hydrothermal vent metagenome</name>
    <dbReference type="NCBI Taxonomy" id="652676"/>
    <lineage>
        <taxon>unclassified sequences</taxon>
        <taxon>metagenomes</taxon>
        <taxon>ecological metagenomes</taxon>
    </lineage>
</organism>
<dbReference type="AlphaFoldDB" id="A0A3B1BYF2"/>
<dbReference type="InterPro" id="IPR013216">
    <property type="entry name" value="Methyltransf_11"/>
</dbReference>
<gene>
    <name evidence="3" type="ORF">MNBD_NITROSPINAE02-1552</name>
</gene>
<keyword evidence="1" id="KW-0812">Transmembrane</keyword>
<keyword evidence="1" id="KW-0472">Membrane</keyword>